<dbReference type="EMBL" id="BOML01000075">
    <property type="protein sequence ID" value="GIE07302.1"/>
    <property type="molecule type" value="Genomic_DNA"/>
</dbReference>
<organism evidence="1 2">
    <name type="scientific">Paractinoplanes durhamensis</name>
    <dbReference type="NCBI Taxonomy" id="113563"/>
    <lineage>
        <taxon>Bacteria</taxon>
        <taxon>Bacillati</taxon>
        <taxon>Actinomycetota</taxon>
        <taxon>Actinomycetes</taxon>
        <taxon>Micromonosporales</taxon>
        <taxon>Micromonosporaceae</taxon>
        <taxon>Paractinoplanes</taxon>
    </lineage>
</organism>
<reference evidence="1 2" key="1">
    <citation type="submission" date="2021-01" db="EMBL/GenBank/DDBJ databases">
        <title>Whole genome shotgun sequence of Actinoplanes durhamensis NBRC 14914.</title>
        <authorList>
            <person name="Komaki H."/>
            <person name="Tamura T."/>
        </authorList>
    </citation>
    <scope>NUCLEOTIDE SEQUENCE [LARGE SCALE GENOMIC DNA]</scope>
    <source>
        <strain evidence="1 2">NBRC 14914</strain>
    </source>
</reference>
<name>A0ABQ3ZBV0_9ACTN</name>
<keyword evidence="2" id="KW-1185">Reference proteome</keyword>
<sequence>MATFKPSKDFDKIIQDLGKKAIQEVKRKDQPVLDRLHREYAGKPVEVVKPAMARALKAAGWTLSDRELTDYAEIISRGDRIVLR</sequence>
<comment type="caution">
    <text evidence="1">The sequence shown here is derived from an EMBL/GenBank/DDBJ whole genome shotgun (WGS) entry which is preliminary data.</text>
</comment>
<dbReference type="Proteomes" id="UP000637628">
    <property type="component" value="Unassembled WGS sequence"/>
</dbReference>
<evidence type="ECO:0000313" key="2">
    <source>
        <dbReference type="Proteomes" id="UP000637628"/>
    </source>
</evidence>
<gene>
    <name evidence="1" type="ORF">Adu01nite_86520</name>
</gene>
<evidence type="ECO:0000313" key="1">
    <source>
        <dbReference type="EMBL" id="GIE07302.1"/>
    </source>
</evidence>
<dbReference type="RefSeq" id="WP_203735142.1">
    <property type="nucleotide sequence ID" value="NZ_BAAATX010000034.1"/>
</dbReference>
<protein>
    <submittedName>
        <fullName evidence="1">Uncharacterized protein</fullName>
    </submittedName>
</protein>
<proteinExistence type="predicted"/>
<accession>A0ABQ3ZBV0</accession>